<dbReference type="Gene3D" id="3.30.370.10">
    <property type="entry name" value="Barstar-like"/>
    <property type="match status" value="1"/>
</dbReference>
<dbReference type="Proteomes" id="UP000054011">
    <property type="component" value="Unassembled WGS sequence"/>
</dbReference>
<dbReference type="RefSeq" id="WP_058940090.1">
    <property type="nucleotide sequence ID" value="NZ_LNSV01000001.1"/>
</dbReference>
<evidence type="ECO:0000256" key="1">
    <source>
        <dbReference type="ARBA" id="ARBA00006845"/>
    </source>
</evidence>
<accession>A0A100YAN6</accession>
<dbReference type="SUPFAM" id="SSF52038">
    <property type="entry name" value="Barstar-related"/>
    <property type="match status" value="1"/>
</dbReference>
<feature type="domain" description="Barstar (barnase inhibitor)" evidence="2">
    <location>
        <begin position="32"/>
        <end position="116"/>
    </location>
</feature>
<comment type="caution">
    <text evidence="3">The sequence shown here is derived from an EMBL/GenBank/DDBJ whole genome shotgun (WGS) entry which is preliminary data.</text>
</comment>
<dbReference type="InterPro" id="IPR035905">
    <property type="entry name" value="Barstar-like_sf"/>
</dbReference>
<evidence type="ECO:0000259" key="2">
    <source>
        <dbReference type="Pfam" id="PF01337"/>
    </source>
</evidence>
<keyword evidence="4" id="KW-1185">Reference proteome</keyword>
<comment type="similarity">
    <text evidence="1">Belongs to the barstar family.</text>
</comment>
<dbReference type="AlphaFoldDB" id="A0A100YAN6"/>
<dbReference type="EMBL" id="LNSV01000001">
    <property type="protein sequence ID" value="KUH40741.1"/>
    <property type="molecule type" value="Genomic_DNA"/>
</dbReference>
<evidence type="ECO:0000313" key="4">
    <source>
        <dbReference type="Proteomes" id="UP000054011"/>
    </source>
</evidence>
<dbReference type="InterPro" id="IPR000468">
    <property type="entry name" value="Barstar"/>
</dbReference>
<evidence type="ECO:0000313" key="3">
    <source>
        <dbReference type="EMBL" id="KUH40741.1"/>
    </source>
</evidence>
<dbReference type="Pfam" id="PF01337">
    <property type="entry name" value="Barstar"/>
    <property type="match status" value="1"/>
</dbReference>
<reference evidence="3 4" key="1">
    <citation type="submission" date="2015-11" db="EMBL/GenBank/DDBJ databases">
        <title>Genome-wide analysis reveals the secondary metabolome in Streptomyces kanasensis ZX01.</title>
        <authorList>
            <person name="Zhang G."/>
            <person name="Han L."/>
            <person name="Feng J."/>
            <person name="Zhang X."/>
        </authorList>
    </citation>
    <scope>NUCLEOTIDE SEQUENCE [LARGE SCALE GENOMIC DNA]</scope>
    <source>
        <strain evidence="3 4">ZX01</strain>
    </source>
</reference>
<dbReference type="OrthoDB" id="7065772at2"/>
<proteinExistence type="inferred from homology"/>
<gene>
    <name evidence="3" type="ORF">ATE80_00725</name>
</gene>
<organism evidence="3 4">
    <name type="scientific">Streptomyces kanasensis</name>
    <dbReference type="NCBI Taxonomy" id="936756"/>
    <lineage>
        <taxon>Bacteria</taxon>
        <taxon>Bacillati</taxon>
        <taxon>Actinomycetota</taxon>
        <taxon>Actinomycetes</taxon>
        <taxon>Kitasatosporales</taxon>
        <taxon>Streptomycetaceae</taxon>
        <taxon>Streptomyces</taxon>
    </lineage>
</organism>
<sequence>MNLEPGVTSVRTRDVGRIVEAAEAEDCPLYQFSTEDHRGARAFFDAVRHTLPLDPPVVGSGSWDALSDSLWEGIHTLHRRRVALLWRDATAFRDGSPEDFRIAVAVLADVVETLADPTATVGRPTDVCVYIAADDD</sequence>
<name>A0A100YAN6_9ACTN</name>
<protein>
    <recommendedName>
        <fullName evidence="2">Barstar (barnase inhibitor) domain-containing protein</fullName>
    </recommendedName>
</protein>